<keyword evidence="2" id="KW-1185">Reference proteome</keyword>
<accession>A0A2I1HM12</accession>
<dbReference type="EMBL" id="LLXI01003829">
    <property type="protein sequence ID" value="PKY59893.1"/>
    <property type="molecule type" value="Genomic_DNA"/>
</dbReference>
<name>A0A2I1HM12_9GLOM</name>
<feature type="non-terminal residue" evidence="1">
    <location>
        <position position="1"/>
    </location>
</feature>
<dbReference type="PANTHER" id="PTHR35871">
    <property type="entry name" value="EXPRESSED PROTEIN"/>
    <property type="match status" value="1"/>
</dbReference>
<evidence type="ECO:0000313" key="1">
    <source>
        <dbReference type="EMBL" id="PKY59893.1"/>
    </source>
</evidence>
<reference evidence="1 2" key="1">
    <citation type="submission" date="2015-10" db="EMBL/GenBank/DDBJ databases">
        <title>Genome analyses suggest a sexual origin of heterokaryosis in a supposedly ancient asexual fungus.</title>
        <authorList>
            <person name="Ropars J."/>
            <person name="Sedzielewska K."/>
            <person name="Noel J."/>
            <person name="Charron P."/>
            <person name="Farinelli L."/>
            <person name="Marton T."/>
            <person name="Kruger M."/>
            <person name="Pelin A."/>
            <person name="Brachmann A."/>
            <person name="Corradi N."/>
        </authorList>
    </citation>
    <scope>NUCLEOTIDE SEQUENCE [LARGE SCALE GENOMIC DNA]</scope>
    <source>
        <strain evidence="1 2">A4</strain>
    </source>
</reference>
<gene>
    <name evidence="1" type="ORF">RhiirA4_281522</name>
</gene>
<organism evidence="1 2">
    <name type="scientific">Rhizophagus irregularis</name>
    <dbReference type="NCBI Taxonomy" id="588596"/>
    <lineage>
        <taxon>Eukaryota</taxon>
        <taxon>Fungi</taxon>
        <taxon>Fungi incertae sedis</taxon>
        <taxon>Mucoromycota</taxon>
        <taxon>Glomeromycotina</taxon>
        <taxon>Glomeromycetes</taxon>
        <taxon>Glomerales</taxon>
        <taxon>Glomeraceae</taxon>
        <taxon>Rhizophagus</taxon>
    </lineage>
</organism>
<proteinExistence type="predicted"/>
<sequence>LRNLKFYIEETVFPKLTGHIKKDTICEKTCQNYMGFKYNKKKEFIMMDMHKRPDVVAYRNEWLKRIFEYRKSMKDFDGDMLDVILESQLKLGEKELVQVTHDKCHFYANNRQQKIWIREDKDILRSKHIGRSIMVSAFLCSCYGLLQTYSYPMNNCKQIHILGITERSFCSLIYTNRWLVHQAIPIFELLHSGCIGVFCFDQSINHNAMAADALIASKMNLS</sequence>
<dbReference type="AlphaFoldDB" id="A0A2I1HM12"/>
<dbReference type="PANTHER" id="PTHR35871:SF1">
    <property type="entry name" value="CXC1-LIKE CYSTEINE CLUSTER ASSOCIATED WITH KDZ TRANSPOSASES DOMAIN-CONTAINING PROTEIN"/>
    <property type="match status" value="1"/>
</dbReference>
<protein>
    <submittedName>
        <fullName evidence="1">Uncharacterized protein</fullName>
    </submittedName>
</protein>
<dbReference type="Proteomes" id="UP000234323">
    <property type="component" value="Unassembled WGS sequence"/>
</dbReference>
<comment type="caution">
    <text evidence="1">The sequence shown here is derived from an EMBL/GenBank/DDBJ whole genome shotgun (WGS) entry which is preliminary data.</text>
</comment>
<evidence type="ECO:0000313" key="2">
    <source>
        <dbReference type="Proteomes" id="UP000234323"/>
    </source>
</evidence>
<feature type="non-terminal residue" evidence="1">
    <location>
        <position position="222"/>
    </location>
</feature>